<dbReference type="RefSeq" id="WP_378534101.1">
    <property type="nucleotide sequence ID" value="NZ_JBHSBH010000010.1"/>
</dbReference>
<name>A0ABV8FPP6_9ACTN</name>
<evidence type="ECO:0000313" key="2">
    <source>
        <dbReference type="EMBL" id="MFC3997268.1"/>
    </source>
</evidence>
<feature type="signal peptide" evidence="1">
    <location>
        <begin position="1"/>
        <end position="32"/>
    </location>
</feature>
<sequence>MSAIRKGTAIASSMVAGLAFGLSVATASPASAAGTFQLCNVGSGYWAVADFGSGFTTRTVASGQCTSLSTNGGEDFQVTITNSGGRNKTTTTYHIPSGRSMNFSTGGTFSAPQFTPQVY</sequence>
<keyword evidence="1" id="KW-0732">Signal</keyword>
<accession>A0ABV8FPP6</accession>
<dbReference type="Proteomes" id="UP001595847">
    <property type="component" value="Unassembled WGS sequence"/>
</dbReference>
<reference evidence="3" key="1">
    <citation type="journal article" date="2019" name="Int. J. Syst. Evol. Microbiol.">
        <title>The Global Catalogue of Microorganisms (GCM) 10K type strain sequencing project: providing services to taxonomists for standard genome sequencing and annotation.</title>
        <authorList>
            <consortium name="The Broad Institute Genomics Platform"/>
            <consortium name="The Broad Institute Genome Sequencing Center for Infectious Disease"/>
            <person name="Wu L."/>
            <person name="Ma J."/>
        </authorList>
    </citation>
    <scope>NUCLEOTIDE SEQUENCE [LARGE SCALE GENOMIC DNA]</scope>
    <source>
        <strain evidence="3">TBRC 1826</strain>
    </source>
</reference>
<organism evidence="2 3">
    <name type="scientific">Nocardiopsis sediminis</name>
    <dbReference type="NCBI Taxonomy" id="1778267"/>
    <lineage>
        <taxon>Bacteria</taxon>
        <taxon>Bacillati</taxon>
        <taxon>Actinomycetota</taxon>
        <taxon>Actinomycetes</taxon>
        <taxon>Streptosporangiales</taxon>
        <taxon>Nocardiopsidaceae</taxon>
        <taxon>Nocardiopsis</taxon>
    </lineage>
</organism>
<keyword evidence="3" id="KW-1185">Reference proteome</keyword>
<gene>
    <name evidence="2" type="ORF">ACFOVU_15155</name>
</gene>
<dbReference type="EMBL" id="JBHSBH010000010">
    <property type="protein sequence ID" value="MFC3997268.1"/>
    <property type="molecule type" value="Genomic_DNA"/>
</dbReference>
<feature type="chain" id="PRO_5046634475" evidence="1">
    <location>
        <begin position="33"/>
        <end position="119"/>
    </location>
</feature>
<evidence type="ECO:0000256" key="1">
    <source>
        <dbReference type="SAM" id="SignalP"/>
    </source>
</evidence>
<proteinExistence type="predicted"/>
<protein>
    <submittedName>
        <fullName evidence="2">Uncharacterized protein</fullName>
    </submittedName>
</protein>
<evidence type="ECO:0000313" key="3">
    <source>
        <dbReference type="Proteomes" id="UP001595847"/>
    </source>
</evidence>
<comment type="caution">
    <text evidence="2">The sequence shown here is derived from an EMBL/GenBank/DDBJ whole genome shotgun (WGS) entry which is preliminary data.</text>
</comment>